<dbReference type="SUPFAM" id="SSF51230">
    <property type="entry name" value="Single hybrid motif"/>
    <property type="match status" value="1"/>
</dbReference>
<dbReference type="Pfam" id="PF00289">
    <property type="entry name" value="Biotin_carb_N"/>
    <property type="match status" value="1"/>
</dbReference>
<protein>
    <recommendedName>
        <fullName evidence="5">Biotin carboxylase</fullName>
    </recommendedName>
    <alternativeName>
        <fullName evidence="10">Acetyl-coenzyme A carboxylase biotin carboxylase subunit A</fullName>
    </alternativeName>
</protein>
<dbReference type="EMBL" id="CP003746">
    <property type="protein sequence ID" value="AFU97597.1"/>
    <property type="molecule type" value="Genomic_DNA"/>
</dbReference>
<dbReference type="GO" id="GO:0046872">
    <property type="term" value="F:metal ion binding"/>
    <property type="evidence" value="ECO:0007669"/>
    <property type="project" value="InterPro"/>
</dbReference>
<dbReference type="STRING" id="1117647.M5M_01890"/>
<dbReference type="GO" id="GO:0004075">
    <property type="term" value="F:biotin carboxylase activity"/>
    <property type="evidence" value="ECO:0007669"/>
    <property type="project" value="UniProtKB-EC"/>
</dbReference>
<dbReference type="PANTHER" id="PTHR18866:SF33">
    <property type="entry name" value="METHYLCROTONOYL-COA CARBOXYLASE SUBUNIT ALPHA, MITOCHONDRIAL-RELATED"/>
    <property type="match status" value="1"/>
</dbReference>
<comment type="subunit">
    <text evidence="4">Acetyl-CoA carboxylase is a heterohexamer of biotin carboxyl carrier protein, biotin carboxylase and the two subunits of carboxyl transferase in a 2:2 complex.</text>
</comment>
<reference evidence="16 17" key="1">
    <citation type="journal article" date="2013" name="Genome Announc.">
        <title>Complete genome sequence of Simiduia agarivorans SA1(T), a marine bacterium able to degrade a variety of polysaccharides.</title>
        <authorList>
            <person name="Lin S.Y."/>
            <person name="Shieh W.Y."/>
            <person name="Chen J.S."/>
            <person name="Tang S.L."/>
        </authorList>
    </citation>
    <scope>NUCLEOTIDE SEQUENCE [LARGE SCALE GENOMIC DNA]</scope>
    <source>
        <strain evidence="17">DSM 21679 / JCM 13881 / BCRC 17597 / SA1</strain>
    </source>
</reference>
<keyword evidence="9" id="KW-0092">Biotin</keyword>
<organism evidence="16 17">
    <name type="scientific">Simiduia agarivorans (strain DSM 21679 / JCM 13881 / BCRC 17597 / SA1)</name>
    <dbReference type="NCBI Taxonomy" id="1117647"/>
    <lineage>
        <taxon>Bacteria</taxon>
        <taxon>Pseudomonadati</taxon>
        <taxon>Pseudomonadota</taxon>
        <taxon>Gammaproteobacteria</taxon>
        <taxon>Cellvibrionales</taxon>
        <taxon>Cellvibrionaceae</taxon>
        <taxon>Simiduia</taxon>
    </lineage>
</organism>
<evidence type="ECO:0000256" key="1">
    <source>
        <dbReference type="ARBA" id="ARBA00001953"/>
    </source>
</evidence>
<evidence type="ECO:0000256" key="12">
    <source>
        <dbReference type="PROSITE-ProRule" id="PRU00409"/>
    </source>
</evidence>
<comment type="pathway">
    <text evidence="3">Lipid metabolism; malonyl-CoA biosynthesis; malonyl-CoA from acetyl-CoA: step 1/1.</text>
</comment>
<evidence type="ECO:0000256" key="2">
    <source>
        <dbReference type="ARBA" id="ARBA00003761"/>
    </source>
</evidence>
<dbReference type="AlphaFoldDB" id="K4KUF6"/>
<dbReference type="InterPro" id="IPR011053">
    <property type="entry name" value="Single_hybrid_motif"/>
</dbReference>
<keyword evidence="8 12" id="KW-0067">ATP-binding</keyword>
<dbReference type="InterPro" id="IPR000089">
    <property type="entry name" value="Biotin_lipoyl"/>
</dbReference>
<dbReference type="SUPFAM" id="SSF51246">
    <property type="entry name" value="Rudiment single hybrid motif"/>
    <property type="match status" value="1"/>
</dbReference>
<dbReference type="InterPro" id="IPR001882">
    <property type="entry name" value="Biotin_BS"/>
</dbReference>
<evidence type="ECO:0000313" key="16">
    <source>
        <dbReference type="EMBL" id="AFU97597.1"/>
    </source>
</evidence>
<dbReference type="InterPro" id="IPR011764">
    <property type="entry name" value="Biotin_carboxylation_dom"/>
</dbReference>
<evidence type="ECO:0000256" key="7">
    <source>
        <dbReference type="ARBA" id="ARBA00022741"/>
    </source>
</evidence>
<dbReference type="InterPro" id="IPR011054">
    <property type="entry name" value="Rudment_hybrid_motif"/>
</dbReference>
<evidence type="ECO:0000256" key="9">
    <source>
        <dbReference type="ARBA" id="ARBA00023267"/>
    </source>
</evidence>
<sequence>MKRLLIANRGEIACRIIRTAKSLGIETVAVYSEADQHALHTQLADRRVCIGAAAAAQSYLNIPAIIAAASETQADAIHPGYGFLSENAEFARAVCNAGLIFVGPPADAIELMGDKRAAKQAVEAVVVPLLPGYNGADQSLDTLLAKAADIGLPLMIKASAGGGGKGMRLATDQQALKDAIASAKREALAAFGNDTLLLERALIDPRHVEVQVFADQQGHCVYLGDRDCSLQRRHQKVVEEAPAPGLSDDLRQRMGEAAVRAAQACNYVGAGTVEFLLDHDQNFYFLEMNTRLQVEHPVTEKIFGLDLVQWQLAVAQGTPLPLSQAALRPEGHAIEVRLYAEDPLNDFLPQTGEILHWPDDNGQTRDARIDHCLFTGLTIGNHYDPMLGKLIAHGATREQAIERLIQLIEQTPLLGLHHNLGYLRSVLSQPAFKAADLGTGFLSRHAAILSQSAEKKAALQLAALNFFLQAQPSKDSGTGNWYKNLSALAFPSRYKLKLHADDAHTTITLDSKNWPKGELLLTDADIEYKIDQIHQYQNHKAILLHCRIDGVSYKAWITQQGNGLWLQLNGQSFEIHPSNPLATTHTKTGGLNAPMDGRVVACLVAPDSTVAEGDTLMIIEAMKMEMPIRANTSGCVELLCNAGDQIRTGQALAVIHTNHTETQSPEEATHAS</sequence>
<dbReference type="RefSeq" id="WP_015045770.1">
    <property type="nucleotide sequence ID" value="NC_018868.3"/>
</dbReference>
<dbReference type="FunFam" id="3.30.470.20:FF:000028">
    <property type="entry name" value="Methylcrotonoyl-CoA carboxylase subunit alpha, mitochondrial"/>
    <property type="match status" value="1"/>
</dbReference>
<dbReference type="InterPro" id="IPR005482">
    <property type="entry name" value="Biotin_COase_C"/>
</dbReference>
<dbReference type="SUPFAM" id="SSF56059">
    <property type="entry name" value="Glutathione synthetase ATP-binding domain-like"/>
    <property type="match status" value="1"/>
</dbReference>
<comment type="cofactor">
    <cofactor evidence="1">
        <name>biotin</name>
        <dbReference type="ChEBI" id="CHEBI:57586"/>
    </cofactor>
</comment>
<keyword evidence="6" id="KW-0436">Ligase</keyword>
<dbReference type="Pfam" id="PF02786">
    <property type="entry name" value="CPSase_L_D2"/>
    <property type="match status" value="1"/>
</dbReference>
<dbReference type="Pfam" id="PF00364">
    <property type="entry name" value="Biotin_lipoyl"/>
    <property type="match status" value="1"/>
</dbReference>
<evidence type="ECO:0000256" key="3">
    <source>
        <dbReference type="ARBA" id="ARBA00004956"/>
    </source>
</evidence>
<dbReference type="Proteomes" id="UP000000466">
    <property type="component" value="Chromosome"/>
</dbReference>
<dbReference type="eggNOG" id="COG4770">
    <property type="taxonomic scope" value="Bacteria"/>
</dbReference>
<dbReference type="PROSITE" id="PS00867">
    <property type="entry name" value="CPSASE_2"/>
    <property type="match status" value="1"/>
</dbReference>
<dbReference type="KEGG" id="saga:M5M_01890"/>
<dbReference type="InterPro" id="IPR005479">
    <property type="entry name" value="CPAse_ATP-bd"/>
</dbReference>
<evidence type="ECO:0000256" key="8">
    <source>
        <dbReference type="ARBA" id="ARBA00022840"/>
    </source>
</evidence>
<keyword evidence="17" id="KW-1185">Reference proteome</keyword>
<dbReference type="PROSITE" id="PS50979">
    <property type="entry name" value="BC"/>
    <property type="match status" value="1"/>
</dbReference>
<feature type="domain" description="Lipoyl-binding" evidence="13">
    <location>
        <begin position="582"/>
        <end position="656"/>
    </location>
</feature>
<feature type="domain" description="Biotin carboxylation" evidence="15">
    <location>
        <begin position="1"/>
        <end position="447"/>
    </location>
</feature>
<comment type="catalytic activity">
    <reaction evidence="11">
        <text>N(6)-biotinyl-L-lysyl-[protein] + hydrogencarbonate + ATP = N(6)-carboxybiotinyl-L-lysyl-[protein] + ADP + phosphate + H(+)</text>
        <dbReference type="Rhea" id="RHEA:13501"/>
        <dbReference type="Rhea" id="RHEA-COMP:10505"/>
        <dbReference type="Rhea" id="RHEA-COMP:10506"/>
        <dbReference type="ChEBI" id="CHEBI:15378"/>
        <dbReference type="ChEBI" id="CHEBI:17544"/>
        <dbReference type="ChEBI" id="CHEBI:30616"/>
        <dbReference type="ChEBI" id="CHEBI:43474"/>
        <dbReference type="ChEBI" id="CHEBI:83144"/>
        <dbReference type="ChEBI" id="CHEBI:83145"/>
        <dbReference type="ChEBI" id="CHEBI:456216"/>
        <dbReference type="EC" id="6.3.4.14"/>
    </reaction>
</comment>
<dbReference type="PROSITE" id="PS50968">
    <property type="entry name" value="BIOTINYL_LIPOYL"/>
    <property type="match status" value="1"/>
</dbReference>
<dbReference type="Gene3D" id="3.30.470.20">
    <property type="entry name" value="ATP-grasp fold, B domain"/>
    <property type="match status" value="1"/>
</dbReference>
<comment type="function">
    <text evidence="2">This protein is a component of the acetyl coenzyme A carboxylase complex; first, biotin carboxylase catalyzes the carboxylation of the carrier protein and then the transcarboxylase transfers the carboxyl group to form malonyl-CoA.</text>
</comment>
<dbReference type="PROSITE" id="PS00188">
    <property type="entry name" value="BIOTIN"/>
    <property type="match status" value="1"/>
</dbReference>
<evidence type="ECO:0000259" key="14">
    <source>
        <dbReference type="PROSITE" id="PS50975"/>
    </source>
</evidence>
<dbReference type="CDD" id="cd06850">
    <property type="entry name" value="biotinyl_domain"/>
    <property type="match status" value="1"/>
</dbReference>
<dbReference type="PANTHER" id="PTHR18866">
    <property type="entry name" value="CARBOXYLASE:PYRUVATE/ACETYL-COA/PROPIONYL-COA CARBOXYLASE"/>
    <property type="match status" value="1"/>
</dbReference>
<gene>
    <name evidence="16" type="ordered locus">M5M_01890</name>
</gene>
<evidence type="ECO:0000259" key="13">
    <source>
        <dbReference type="PROSITE" id="PS50968"/>
    </source>
</evidence>
<dbReference type="InterPro" id="IPR050856">
    <property type="entry name" value="Biotin_carboxylase_complex"/>
</dbReference>
<evidence type="ECO:0000256" key="5">
    <source>
        <dbReference type="ARBA" id="ARBA00017242"/>
    </source>
</evidence>
<evidence type="ECO:0000256" key="11">
    <source>
        <dbReference type="ARBA" id="ARBA00048600"/>
    </source>
</evidence>
<accession>K4KUF6</accession>
<feature type="domain" description="ATP-grasp" evidence="14">
    <location>
        <begin position="119"/>
        <end position="316"/>
    </location>
</feature>
<dbReference type="PROSITE" id="PS50975">
    <property type="entry name" value="ATP_GRASP"/>
    <property type="match status" value="1"/>
</dbReference>
<dbReference type="Pfam" id="PF02785">
    <property type="entry name" value="Biotin_carb_C"/>
    <property type="match status" value="1"/>
</dbReference>
<proteinExistence type="predicted"/>
<dbReference type="Gene3D" id="2.40.50.100">
    <property type="match status" value="1"/>
</dbReference>
<dbReference type="HOGENOM" id="CLU_000395_3_1_6"/>
<dbReference type="OrthoDB" id="9763189at2"/>
<dbReference type="InterPro" id="IPR005481">
    <property type="entry name" value="BC-like_N"/>
</dbReference>
<keyword evidence="7 12" id="KW-0547">Nucleotide-binding</keyword>
<dbReference type="SMART" id="SM00878">
    <property type="entry name" value="Biotin_carb_C"/>
    <property type="match status" value="1"/>
</dbReference>
<evidence type="ECO:0000256" key="10">
    <source>
        <dbReference type="ARBA" id="ARBA00033786"/>
    </source>
</evidence>
<evidence type="ECO:0000259" key="15">
    <source>
        <dbReference type="PROSITE" id="PS50979"/>
    </source>
</evidence>
<dbReference type="InterPro" id="IPR011761">
    <property type="entry name" value="ATP-grasp"/>
</dbReference>
<dbReference type="InterPro" id="IPR016185">
    <property type="entry name" value="PreATP-grasp_dom_sf"/>
</dbReference>
<evidence type="ECO:0000256" key="6">
    <source>
        <dbReference type="ARBA" id="ARBA00022598"/>
    </source>
</evidence>
<dbReference type="GO" id="GO:0005524">
    <property type="term" value="F:ATP binding"/>
    <property type="evidence" value="ECO:0007669"/>
    <property type="project" value="UniProtKB-UniRule"/>
</dbReference>
<dbReference type="FunFam" id="3.30.1490.20:FF:000003">
    <property type="entry name" value="acetyl-CoA carboxylase isoform X1"/>
    <property type="match status" value="1"/>
</dbReference>
<evidence type="ECO:0000313" key="17">
    <source>
        <dbReference type="Proteomes" id="UP000000466"/>
    </source>
</evidence>
<dbReference type="FunFam" id="3.40.50.20:FF:000010">
    <property type="entry name" value="Propionyl-CoA carboxylase subunit alpha"/>
    <property type="match status" value="1"/>
</dbReference>
<dbReference type="SUPFAM" id="SSF52440">
    <property type="entry name" value="PreATP-grasp domain"/>
    <property type="match status" value="1"/>
</dbReference>
<evidence type="ECO:0000256" key="4">
    <source>
        <dbReference type="ARBA" id="ARBA00011750"/>
    </source>
</evidence>
<name>K4KUF6_SIMAS</name>